<sequence>MSVDTREAGPDTNGFFIYGLVPADVEPTGDARGVGDPAAPVSVVVHGDVAALVSDVPLDRPLGRPDDLRAYQTLLDGVTLAAPVLPVRFGTVARDEEAVTDLLADRHDDYRRALDRLEGVAQYVVRLRYVERAVLSEVLAGNAEAADLRDRLQGQPAEALRDVRIRLGEVINAEVEARRAADTEQLLAELSPVAVTAGTRPPTSEFDAAHLVFLVETERQAEFEDGVERIAAEQEQRATVRLIGPQAPYDFVDRLLDRG</sequence>
<proteinExistence type="inferred from homology"/>
<evidence type="ECO:0000256" key="3">
    <source>
        <dbReference type="ARBA" id="ARBA00035643"/>
    </source>
</evidence>
<dbReference type="PANTHER" id="PTHR36852">
    <property type="entry name" value="PROTEIN GVPL 2"/>
    <property type="match status" value="1"/>
</dbReference>
<accession>A0ABV5CSF9</accession>
<protein>
    <submittedName>
        <fullName evidence="4">GvpL/GvpF family gas vesicle protein</fullName>
    </submittedName>
</protein>
<comment type="similarity">
    <text evidence="3">Belongs to the gas vesicle GvpF/GvpL family.</text>
</comment>
<evidence type="ECO:0000313" key="4">
    <source>
        <dbReference type="EMBL" id="MFB6394933.1"/>
    </source>
</evidence>
<evidence type="ECO:0000256" key="2">
    <source>
        <dbReference type="ARBA" id="ARBA00035108"/>
    </source>
</evidence>
<keyword evidence="5" id="KW-1185">Reference proteome</keyword>
<comment type="caution">
    <text evidence="4">The sequence shown here is derived from an EMBL/GenBank/DDBJ whole genome shotgun (WGS) entry which is preliminary data.</text>
</comment>
<comment type="subcellular location">
    <subcellularLocation>
        <location evidence="2">Gas vesicle</location>
    </subcellularLocation>
</comment>
<gene>
    <name evidence="4" type="ORF">AAFH96_17730</name>
</gene>
<dbReference type="Proteomes" id="UP001582793">
    <property type="component" value="Unassembled WGS sequence"/>
</dbReference>
<name>A0ABV5CSF9_9ACTN</name>
<evidence type="ECO:0000256" key="1">
    <source>
        <dbReference type="ARBA" id="ARBA00022987"/>
    </source>
</evidence>
<dbReference type="RefSeq" id="WP_375734939.1">
    <property type="nucleotide sequence ID" value="NZ_JBCGDC010000047.1"/>
</dbReference>
<reference evidence="4 5" key="1">
    <citation type="submission" date="2024-04" db="EMBL/GenBank/DDBJ databases">
        <title>Polymorphospora sp. isolated from Baiyangdian Lake in Xiong'an New Area.</title>
        <authorList>
            <person name="Zhang X."/>
            <person name="Liu J."/>
        </authorList>
    </citation>
    <scope>NUCLEOTIDE SEQUENCE [LARGE SCALE GENOMIC DNA]</scope>
    <source>
        <strain evidence="4 5">2-325</strain>
    </source>
</reference>
<dbReference type="EMBL" id="JBCGDC010000047">
    <property type="protein sequence ID" value="MFB6394933.1"/>
    <property type="molecule type" value="Genomic_DNA"/>
</dbReference>
<keyword evidence="1" id="KW-0304">Gas vesicle</keyword>
<dbReference type="PANTHER" id="PTHR36852:SF1">
    <property type="entry name" value="PROTEIN GVPL 2"/>
    <property type="match status" value="1"/>
</dbReference>
<organism evidence="4 5">
    <name type="scientific">Polymorphospora lycopeni</name>
    <dbReference type="NCBI Taxonomy" id="3140240"/>
    <lineage>
        <taxon>Bacteria</taxon>
        <taxon>Bacillati</taxon>
        <taxon>Actinomycetota</taxon>
        <taxon>Actinomycetes</taxon>
        <taxon>Micromonosporales</taxon>
        <taxon>Micromonosporaceae</taxon>
        <taxon>Polymorphospora</taxon>
    </lineage>
</organism>
<dbReference type="Pfam" id="PF06386">
    <property type="entry name" value="GvpL_GvpF"/>
    <property type="match status" value="1"/>
</dbReference>
<evidence type="ECO:0000313" key="5">
    <source>
        <dbReference type="Proteomes" id="UP001582793"/>
    </source>
</evidence>
<dbReference type="InterPro" id="IPR009430">
    <property type="entry name" value="GvpL/GvpF"/>
</dbReference>